<evidence type="ECO:0000259" key="1">
    <source>
        <dbReference type="PROSITE" id="PS51186"/>
    </source>
</evidence>
<dbReference type="PANTHER" id="PTHR43610:SF1">
    <property type="entry name" value="N-ACETYLTRANSFERASE DOMAIN-CONTAINING PROTEIN"/>
    <property type="match status" value="1"/>
</dbReference>
<dbReference type="AlphaFoldDB" id="A0A9W6IMI0"/>
<dbReference type="Pfam" id="PF13302">
    <property type="entry name" value="Acetyltransf_3"/>
    <property type="match status" value="1"/>
</dbReference>
<name>A0A9W6IMI0_9PROT</name>
<dbReference type="PROSITE" id="PS51186">
    <property type="entry name" value="GNAT"/>
    <property type="match status" value="1"/>
</dbReference>
<dbReference type="GO" id="GO:0016747">
    <property type="term" value="F:acyltransferase activity, transferring groups other than amino-acyl groups"/>
    <property type="evidence" value="ECO:0007669"/>
    <property type="project" value="InterPro"/>
</dbReference>
<evidence type="ECO:0000313" key="2">
    <source>
        <dbReference type="EMBL" id="GLK53058.1"/>
    </source>
</evidence>
<evidence type="ECO:0000313" key="3">
    <source>
        <dbReference type="Proteomes" id="UP001143486"/>
    </source>
</evidence>
<reference evidence="2" key="2">
    <citation type="submission" date="2023-01" db="EMBL/GenBank/DDBJ databases">
        <authorList>
            <person name="Sun Q."/>
            <person name="Evtushenko L."/>
        </authorList>
    </citation>
    <scope>NUCLEOTIDE SEQUENCE</scope>
    <source>
        <strain evidence="2">VKM B-1513</strain>
    </source>
</reference>
<dbReference type="Proteomes" id="UP001143486">
    <property type="component" value="Unassembled WGS sequence"/>
</dbReference>
<sequence>MKLEPAVLENAVVRLEPLTEAHREALRPLAQEAEIWALTSLRGDGEHFDSWFDLMLEGSRAGSQISHLVRRRSDGGPVGHSAFLSIVPEHCRLEIGWTWYGATARGTQVNPAAKHLLLGRAFECGAERVELKTHHRNLRSQAAMTKMGATREGTLRRHMKCWTGEWRDTVWFSVLKEEWPAVAAGLEARLAV</sequence>
<protein>
    <submittedName>
        <fullName evidence="2">Ribosomal-protein-alanine acetyltransferase</fullName>
    </submittedName>
</protein>
<accession>A0A9W6IMI0</accession>
<dbReference type="SUPFAM" id="SSF55729">
    <property type="entry name" value="Acyl-CoA N-acyltransferases (Nat)"/>
    <property type="match status" value="1"/>
</dbReference>
<keyword evidence="3" id="KW-1185">Reference proteome</keyword>
<organism evidence="2 3">
    <name type="scientific">Maricaulis virginensis</name>
    <dbReference type="NCBI Taxonomy" id="144022"/>
    <lineage>
        <taxon>Bacteria</taxon>
        <taxon>Pseudomonadati</taxon>
        <taxon>Pseudomonadota</taxon>
        <taxon>Alphaproteobacteria</taxon>
        <taxon>Maricaulales</taxon>
        <taxon>Maricaulaceae</taxon>
        <taxon>Maricaulis</taxon>
    </lineage>
</organism>
<feature type="domain" description="N-acetyltransferase" evidence="1">
    <location>
        <begin position="13"/>
        <end position="177"/>
    </location>
</feature>
<reference evidence="2" key="1">
    <citation type="journal article" date="2014" name="Int. J. Syst. Evol. Microbiol.">
        <title>Complete genome sequence of Corynebacterium casei LMG S-19264T (=DSM 44701T), isolated from a smear-ripened cheese.</title>
        <authorList>
            <consortium name="US DOE Joint Genome Institute (JGI-PGF)"/>
            <person name="Walter F."/>
            <person name="Albersmeier A."/>
            <person name="Kalinowski J."/>
            <person name="Ruckert C."/>
        </authorList>
    </citation>
    <scope>NUCLEOTIDE SEQUENCE</scope>
    <source>
        <strain evidence="2">VKM B-1513</strain>
    </source>
</reference>
<dbReference type="EMBL" id="BSFE01000007">
    <property type="protein sequence ID" value="GLK53058.1"/>
    <property type="molecule type" value="Genomic_DNA"/>
</dbReference>
<dbReference type="InterPro" id="IPR016181">
    <property type="entry name" value="Acyl_CoA_acyltransferase"/>
</dbReference>
<dbReference type="PANTHER" id="PTHR43610">
    <property type="entry name" value="BLL6696 PROTEIN"/>
    <property type="match status" value="1"/>
</dbReference>
<dbReference type="InterPro" id="IPR000182">
    <property type="entry name" value="GNAT_dom"/>
</dbReference>
<proteinExistence type="predicted"/>
<dbReference type="Gene3D" id="3.40.630.30">
    <property type="match status" value="1"/>
</dbReference>
<dbReference type="RefSeq" id="WP_271187416.1">
    <property type="nucleotide sequence ID" value="NZ_BSFE01000007.1"/>
</dbReference>
<gene>
    <name evidence="2" type="ORF">GCM10017621_25660</name>
</gene>
<comment type="caution">
    <text evidence="2">The sequence shown here is derived from an EMBL/GenBank/DDBJ whole genome shotgun (WGS) entry which is preliminary data.</text>
</comment>